<evidence type="ECO:0000256" key="2">
    <source>
        <dbReference type="ARBA" id="ARBA00023015"/>
    </source>
</evidence>
<dbReference type="EMBL" id="CP049056">
    <property type="protein sequence ID" value="QIE54987.1"/>
    <property type="molecule type" value="Genomic_DNA"/>
</dbReference>
<reference evidence="6 7" key="1">
    <citation type="submission" date="2020-02" db="EMBL/GenBank/DDBJ databases">
        <title>complete genome sequence of Rhodobacteraceae bacterium.</title>
        <authorList>
            <person name="Park J."/>
            <person name="Kim Y.-S."/>
            <person name="Kim K.-H."/>
        </authorList>
    </citation>
    <scope>NUCLEOTIDE SEQUENCE [LARGE SCALE GENOMIC DNA]</scope>
    <source>
        <strain evidence="6 7">RR4-56</strain>
    </source>
</reference>
<evidence type="ECO:0000256" key="4">
    <source>
        <dbReference type="ARBA" id="ARBA00023163"/>
    </source>
</evidence>
<keyword evidence="7" id="KW-1185">Reference proteome</keyword>
<dbReference type="GO" id="GO:0003700">
    <property type="term" value="F:DNA-binding transcription factor activity"/>
    <property type="evidence" value="ECO:0007669"/>
    <property type="project" value="InterPro"/>
</dbReference>
<evidence type="ECO:0000313" key="7">
    <source>
        <dbReference type="Proteomes" id="UP000503336"/>
    </source>
</evidence>
<keyword evidence="4" id="KW-0804">Transcription</keyword>
<keyword evidence="2" id="KW-0805">Transcription regulation</keyword>
<sequence>MLNFKQLRAFHEVAKADSVTAAARKLNVSQPAVSLQIKALEKECDLKLWNRVHGRPVLTPAGVRLLGYTERIFALAIEAEREMELLRKSAGQLVVISTTKLIAAYYLPTAIGAFRALHSDVNVQLDIGGNTWAIERVRSGASDLGIVVNPGSRSFVRYPIYTDPLVIIVPTTHRVALDPDAELDFEQEVLILREPGSRTRALAEEALRASGRRIGQILELADAEAVKRAVRAGIGISIITEQAVQEEIEAGNLVGRPFLDGSTTMSIELIYRKDREKTRGIEHFLEAFRGDTTEVV</sequence>
<dbReference type="SUPFAM" id="SSF46785">
    <property type="entry name" value="Winged helix' DNA-binding domain"/>
    <property type="match status" value="1"/>
</dbReference>
<feature type="domain" description="HTH lysR-type" evidence="5">
    <location>
        <begin position="2"/>
        <end position="59"/>
    </location>
</feature>
<evidence type="ECO:0000256" key="3">
    <source>
        <dbReference type="ARBA" id="ARBA00023125"/>
    </source>
</evidence>
<dbReference type="Proteomes" id="UP000503336">
    <property type="component" value="Chromosome"/>
</dbReference>
<accession>A0A7L5BWS2</accession>
<dbReference type="GO" id="GO:0000976">
    <property type="term" value="F:transcription cis-regulatory region binding"/>
    <property type="evidence" value="ECO:0007669"/>
    <property type="project" value="TreeGrafter"/>
</dbReference>
<dbReference type="Pfam" id="PF03466">
    <property type="entry name" value="LysR_substrate"/>
    <property type="match status" value="1"/>
</dbReference>
<dbReference type="PRINTS" id="PR00039">
    <property type="entry name" value="HTHLYSR"/>
</dbReference>
<evidence type="ECO:0000259" key="5">
    <source>
        <dbReference type="PROSITE" id="PS50931"/>
    </source>
</evidence>
<dbReference type="FunFam" id="1.10.10.10:FF:000001">
    <property type="entry name" value="LysR family transcriptional regulator"/>
    <property type="match status" value="1"/>
</dbReference>
<dbReference type="KEGG" id="hdh:G5B40_05675"/>
<keyword evidence="3" id="KW-0238">DNA-binding</keyword>
<dbReference type="PANTHER" id="PTHR30126">
    <property type="entry name" value="HTH-TYPE TRANSCRIPTIONAL REGULATOR"/>
    <property type="match status" value="1"/>
</dbReference>
<protein>
    <submittedName>
        <fullName evidence="6">LysR family transcriptional regulator</fullName>
    </submittedName>
</protein>
<name>A0A7L5BWS2_9RHOB</name>
<dbReference type="RefSeq" id="WP_165096127.1">
    <property type="nucleotide sequence ID" value="NZ_CP049056.1"/>
</dbReference>
<dbReference type="PANTHER" id="PTHR30126:SF39">
    <property type="entry name" value="HTH-TYPE TRANSCRIPTIONAL REGULATOR CYSL"/>
    <property type="match status" value="1"/>
</dbReference>
<dbReference type="Gene3D" id="3.40.190.10">
    <property type="entry name" value="Periplasmic binding protein-like II"/>
    <property type="match status" value="2"/>
</dbReference>
<dbReference type="SUPFAM" id="SSF53850">
    <property type="entry name" value="Periplasmic binding protein-like II"/>
    <property type="match status" value="1"/>
</dbReference>
<dbReference type="InterPro" id="IPR036390">
    <property type="entry name" value="WH_DNA-bd_sf"/>
</dbReference>
<organism evidence="6 7">
    <name type="scientific">Pikeienuella piscinae</name>
    <dbReference type="NCBI Taxonomy" id="2748098"/>
    <lineage>
        <taxon>Bacteria</taxon>
        <taxon>Pseudomonadati</taxon>
        <taxon>Pseudomonadota</taxon>
        <taxon>Alphaproteobacteria</taxon>
        <taxon>Rhodobacterales</taxon>
        <taxon>Paracoccaceae</taxon>
        <taxon>Pikeienuella</taxon>
    </lineage>
</organism>
<dbReference type="Gene3D" id="1.10.10.10">
    <property type="entry name" value="Winged helix-like DNA-binding domain superfamily/Winged helix DNA-binding domain"/>
    <property type="match status" value="1"/>
</dbReference>
<dbReference type="PROSITE" id="PS50931">
    <property type="entry name" value="HTH_LYSR"/>
    <property type="match status" value="1"/>
</dbReference>
<dbReference type="Pfam" id="PF00126">
    <property type="entry name" value="HTH_1"/>
    <property type="match status" value="1"/>
</dbReference>
<proteinExistence type="inferred from homology"/>
<comment type="similarity">
    <text evidence="1">Belongs to the LysR transcriptional regulatory family.</text>
</comment>
<dbReference type="InterPro" id="IPR036388">
    <property type="entry name" value="WH-like_DNA-bd_sf"/>
</dbReference>
<dbReference type="InterPro" id="IPR005119">
    <property type="entry name" value="LysR_subst-bd"/>
</dbReference>
<dbReference type="InterPro" id="IPR000847">
    <property type="entry name" value="LysR_HTH_N"/>
</dbReference>
<dbReference type="AlphaFoldDB" id="A0A7L5BWS2"/>
<evidence type="ECO:0000256" key="1">
    <source>
        <dbReference type="ARBA" id="ARBA00009437"/>
    </source>
</evidence>
<evidence type="ECO:0000313" key="6">
    <source>
        <dbReference type="EMBL" id="QIE54987.1"/>
    </source>
</evidence>
<gene>
    <name evidence="6" type="ORF">G5B40_05675</name>
</gene>